<protein>
    <submittedName>
        <fullName evidence="3">PEP-CTERM protein-sorting domain-containing protein</fullName>
    </submittedName>
</protein>
<keyword evidence="1" id="KW-0732">Signal</keyword>
<dbReference type="Proteomes" id="UP000076023">
    <property type="component" value="Unassembled WGS sequence"/>
</dbReference>
<evidence type="ECO:0000313" key="3">
    <source>
        <dbReference type="EMBL" id="GAT34261.1"/>
    </source>
</evidence>
<dbReference type="EMBL" id="BDCO01000002">
    <property type="protein sequence ID" value="GAT34261.1"/>
    <property type="molecule type" value="Genomic_DNA"/>
</dbReference>
<accession>A0A146G9Z8</accession>
<sequence length="239" mass="25886">MKSIYCLILSLALGASSLRATVLTSIPGPEDQGNMIMPLVRLSGNALSLEFDTSRTPQLASLETWAPGDTFQPTAAWYAILDPVGGAGSLFNNEYGFTFSGAIPQGKALAISLLSVSSIEMKFFNYVNSQNRFDEIFSDVGDQLLWSGNMWHNYVTLPSGAAEGTYTASFEVYLVNGTFTSGTGNADYTTLGQDAPRDPNYSSVTINYTWTVVPEPSTWMLLGLAGVLFLMLRRKRGVA</sequence>
<dbReference type="InterPro" id="IPR013424">
    <property type="entry name" value="Ice-binding_C"/>
</dbReference>
<dbReference type="InParanoid" id="A0A146G9Z8"/>
<evidence type="ECO:0000313" key="4">
    <source>
        <dbReference type="Proteomes" id="UP000076023"/>
    </source>
</evidence>
<keyword evidence="4" id="KW-1185">Reference proteome</keyword>
<proteinExistence type="predicted"/>
<comment type="caution">
    <text evidence="3">The sequence shown here is derived from an EMBL/GenBank/DDBJ whole genome shotgun (WGS) entry which is preliminary data.</text>
</comment>
<feature type="signal peptide" evidence="1">
    <location>
        <begin position="1"/>
        <end position="20"/>
    </location>
</feature>
<gene>
    <name evidence="3" type="ORF">TSACC_22686</name>
</gene>
<dbReference type="STRING" id="690879.TSACC_22686"/>
<dbReference type="Pfam" id="PF07589">
    <property type="entry name" value="PEP-CTERM"/>
    <property type="match status" value="1"/>
</dbReference>
<evidence type="ECO:0000256" key="1">
    <source>
        <dbReference type="SAM" id="SignalP"/>
    </source>
</evidence>
<feature type="chain" id="PRO_5007524629" evidence="1">
    <location>
        <begin position="21"/>
        <end position="239"/>
    </location>
</feature>
<evidence type="ECO:0000259" key="2">
    <source>
        <dbReference type="Pfam" id="PF07589"/>
    </source>
</evidence>
<dbReference type="NCBIfam" id="TIGR02595">
    <property type="entry name" value="PEP_CTERM"/>
    <property type="match status" value="1"/>
</dbReference>
<dbReference type="RefSeq" id="WP_075079907.1">
    <property type="nucleotide sequence ID" value="NZ_BDCO01000002.1"/>
</dbReference>
<feature type="domain" description="Ice-binding protein C-terminal" evidence="2">
    <location>
        <begin position="213"/>
        <end position="235"/>
    </location>
</feature>
<reference evidence="4" key="1">
    <citation type="journal article" date="2017" name="Genome Announc.">
        <title>Draft Genome Sequence of Terrimicrobium sacchariphilum NM-5T, a Facultative Anaerobic Soil Bacterium of the Class Spartobacteria.</title>
        <authorList>
            <person name="Qiu Y.L."/>
            <person name="Tourlousse D.M."/>
            <person name="Matsuura N."/>
            <person name="Ohashi A."/>
            <person name="Sekiguchi Y."/>
        </authorList>
    </citation>
    <scope>NUCLEOTIDE SEQUENCE [LARGE SCALE GENOMIC DNA]</scope>
    <source>
        <strain evidence="4">NM-5</strain>
    </source>
</reference>
<organism evidence="3 4">
    <name type="scientific">Terrimicrobium sacchariphilum</name>
    <dbReference type="NCBI Taxonomy" id="690879"/>
    <lineage>
        <taxon>Bacteria</taxon>
        <taxon>Pseudomonadati</taxon>
        <taxon>Verrucomicrobiota</taxon>
        <taxon>Terrimicrobiia</taxon>
        <taxon>Terrimicrobiales</taxon>
        <taxon>Terrimicrobiaceae</taxon>
        <taxon>Terrimicrobium</taxon>
    </lineage>
</organism>
<dbReference type="AlphaFoldDB" id="A0A146G9Z8"/>
<name>A0A146G9Z8_TERSA</name>